<dbReference type="GO" id="GO:0005524">
    <property type="term" value="F:ATP binding"/>
    <property type="evidence" value="ECO:0007669"/>
    <property type="project" value="UniProtKB-UniRule"/>
</dbReference>
<evidence type="ECO:0000256" key="6">
    <source>
        <dbReference type="ARBA" id="ARBA00022777"/>
    </source>
</evidence>
<dbReference type="PIRSF" id="PIRSF000728">
    <property type="entry name" value="NAGK"/>
    <property type="match status" value="1"/>
</dbReference>
<feature type="binding site" evidence="8">
    <location>
        <position position="176"/>
    </location>
    <ligand>
        <name>substrate</name>
    </ligand>
</feature>
<comment type="subcellular location">
    <subcellularLocation>
        <location evidence="8">Cytoplasm</location>
    </subcellularLocation>
</comment>
<organism evidence="11 12">
    <name type="scientific">Candidatus Syntropharchaeum butanivorans</name>
    <dbReference type="NCBI Taxonomy" id="1839936"/>
    <lineage>
        <taxon>Archaea</taxon>
        <taxon>Methanobacteriati</taxon>
        <taxon>Methanobacteriota</taxon>
        <taxon>Stenosarchaea group</taxon>
        <taxon>Methanomicrobia</taxon>
        <taxon>Methanosarcinales</taxon>
        <taxon>ANME-2 cluster</taxon>
        <taxon>Candidatus Syntropharchaeum</taxon>
    </lineage>
</organism>
<dbReference type="PANTHER" id="PTHR23342">
    <property type="entry name" value="N-ACETYLGLUTAMATE SYNTHASE"/>
    <property type="match status" value="1"/>
</dbReference>
<dbReference type="Gene3D" id="3.40.1160.10">
    <property type="entry name" value="Acetylglutamate kinase-like"/>
    <property type="match status" value="1"/>
</dbReference>
<evidence type="ECO:0000313" key="12">
    <source>
        <dbReference type="Proteomes" id="UP000185779"/>
    </source>
</evidence>
<dbReference type="PATRIC" id="fig|1839936.3.peg.668"/>
<dbReference type="PRINTS" id="PR00474">
    <property type="entry name" value="GLU5KINASE"/>
</dbReference>
<keyword evidence="8" id="KW-0963">Cytoplasm</keyword>
<dbReference type="EMBL" id="LYOR01000002">
    <property type="protein sequence ID" value="OFV66690.1"/>
    <property type="molecule type" value="Genomic_DNA"/>
</dbReference>
<gene>
    <name evidence="8 10" type="primary">argB</name>
    <name evidence="10" type="ORF">ENI32_05915</name>
    <name evidence="11" type="ORF">SBU_000657</name>
</gene>
<evidence type="ECO:0000256" key="3">
    <source>
        <dbReference type="ARBA" id="ARBA00022605"/>
    </source>
</evidence>
<dbReference type="Proteomes" id="UP000185779">
    <property type="component" value="Unassembled WGS sequence"/>
</dbReference>
<dbReference type="UniPathway" id="UPA00068">
    <property type="reaction ID" value="UER00107"/>
</dbReference>
<comment type="similarity">
    <text evidence="8">Belongs to the acetylglutamate kinase family. ArgB subfamily.</text>
</comment>
<keyword evidence="4 8" id="KW-0808">Transferase</keyword>
<accession>A0A1F2P5X7</accession>
<dbReference type="GO" id="GO:0003991">
    <property type="term" value="F:acetylglutamate kinase activity"/>
    <property type="evidence" value="ECO:0007669"/>
    <property type="project" value="UniProtKB-UniRule"/>
</dbReference>
<name>A0A1F2P5X7_9EURY</name>
<keyword evidence="3 8" id="KW-0028">Amino-acid biosynthesis</keyword>
<evidence type="ECO:0000256" key="1">
    <source>
        <dbReference type="ARBA" id="ARBA00004828"/>
    </source>
</evidence>
<evidence type="ECO:0000256" key="2">
    <source>
        <dbReference type="ARBA" id="ARBA00022571"/>
    </source>
</evidence>
<keyword evidence="5 8" id="KW-0547">Nucleotide-binding</keyword>
<reference evidence="10" key="2">
    <citation type="journal article" date="2020" name="mSystems">
        <title>Genome- and Community-Level Interaction Insights into Carbon Utilization and Element Cycling Functions of Hydrothermarchaeota in Hydrothermal Sediment.</title>
        <authorList>
            <person name="Zhou Z."/>
            <person name="Liu Y."/>
            <person name="Xu W."/>
            <person name="Pan J."/>
            <person name="Luo Z.H."/>
            <person name="Li M."/>
        </authorList>
    </citation>
    <scope>NUCLEOTIDE SEQUENCE [LARGE SCALE GENOMIC DNA]</scope>
    <source>
        <strain evidence="10">HyVt-386</strain>
    </source>
</reference>
<sequence>MALSREDILIEALPYIQEFHGSVMVFKVGGEVLVDEGLMDKLVQDIVLLRYVGIKPVLVHGGGKEITEKMERFGKKPTFVKGLRVTDDETLEITRMVLVGNVNHRIVSLIGKHGAKGIGLSGKDGRLIEGEKRSDELGWVGDVTSINPEILEITSKAGYIPVVSPIGVDKDGNSLNINADIVAGEIARALSAKRLLILTDVDGILRDLRDPNSLITSLKPEEALSLIEEGTIDGGMIPKVHAALRAIEAGVKCHIINGKRDHSILLELFTDEGVGTMIEEEG</sequence>
<reference evidence="11 12" key="1">
    <citation type="submission" date="2016-05" db="EMBL/GenBank/DDBJ databases">
        <title>Microbial consortia oxidize butane by reversing methanogenesis.</title>
        <authorList>
            <person name="Laso-Perez R."/>
            <person name="Richter M."/>
            <person name="Wegener G."/>
            <person name="Musat F."/>
        </authorList>
    </citation>
    <scope>NUCLEOTIDE SEQUENCE [LARGE SCALE GENOMIC DNA]</scope>
    <source>
        <strain evidence="11">BOX1</strain>
    </source>
</reference>
<comment type="catalytic activity">
    <reaction evidence="8">
        <text>N-acetyl-L-glutamate + ATP = N-acetyl-L-glutamyl 5-phosphate + ADP</text>
        <dbReference type="Rhea" id="RHEA:14629"/>
        <dbReference type="ChEBI" id="CHEBI:30616"/>
        <dbReference type="ChEBI" id="CHEBI:44337"/>
        <dbReference type="ChEBI" id="CHEBI:57936"/>
        <dbReference type="ChEBI" id="CHEBI:456216"/>
        <dbReference type="EC" id="2.7.2.8"/>
    </reaction>
</comment>
<keyword evidence="2 8" id="KW-0055">Arginine biosynthesis</keyword>
<feature type="site" description="Transition state stabilizer" evidence="8">
    <location>
        <position position="239"/>
    </location>
</feature>
<keyword evidence="7 8" id="KW-0067">ATP-binding</keyword>
<dbReference type="InterPro" id="IPR041727">
    <property type="entry name" value="NAGK-C"/>
</dbReference>
<dbReference type="EMBL" id="DRIE01000101">
    <property type="protein sequence ID" value="HEC57398.1"/>
    <property type="molecule type" value="Genomic_DNA"/>
</dbReference>
<feature type="domain" description="Aspartate/glutamate/uridylate kinase" evidence="9">
    <location>
        <begin position="23"/>
        <end position="257"/>
    </location>
</feature>
<comment type="caution">
    <text evidence="11">The sequence shown here is derived from an EMBL/GenBank/DDBJ whole genome shotgun (WGS) entry which is preliminary data.</text>
</comment>
<evidence type="ECO:0000256" key="7">
    <source>
        <dbReference type="ARBA" id="ARBA00022840"/>
    </source>
</evidence>
<comment type="function">
    <text evidence="8">Catalyzes the ATP-dependent phosphorylation of N-acetyl-L-glutamate.</text>
</comment>
<feature type="site" description="Transition state stabilizer" evidence="8">
    <location>
        <position position="27"/>
    </location>
</feature>
<dbReference type="AlphaFoldDB" id="A0A1F2P5X7"/>
<keyword evidence="6 8" id="KW-0418">Kinase</keyword>
<dbReference type="NCBIfam" id="TIGR00761">
    <property type="entry name" value="argB"/>
    <property type="match status" value="1"/>
</dbReference>
<dbReference type="SUPFAM" id="SSF53633">
    <property type="entry name" value="Carbamate kinase-like"/>
    <property type="match status" value="1"/>
</dbReference>
<dbReference type="STRING" id="1839936.SBU_000657"/>
<evidence type="ECO:0000313" key="10">
    <source>
        <dbReference type="EMBL" id="HEC57398.1"/>
    </source>
</evidence>
<evidence type="ECO:0000259" key="9">
    <source>
        <dbReference type="Pfam" id="PF00696"/>
    </source>
</evidence>
<comment type="pathway">
    <text evidence="1 8">Amino-acid biosynthesis; L-arginine biosynthesis; N(2)-acetyl-L-ornithine from L-glutamate: step 2/4.</text>
</comment>
<dbReference type="InterPro" id="IPR004662">
    <property type="entry name" value="AcgluKinase_fam"/>
</dbReference>
<dbReference type="GO" id="GO:0005737">
    <property type="term" value="C:cytoplasm"/>
    <property type="evidence" value="ECO:0007669"/>
    <property type="project" value="UniProtKB-SubCell"/>
</dbReference>
<dbReference type="InterPro" id="IPR036393">
    <property type="entry name" value="AceGlu_kinase-like_sf"/>
</dbReference>
<feature type="binding site" evidence="8">
    <location>
        <begin position="62"/>
        <end position="63"/>
    </location>
    <ligand>
        <name>substrate</name>
    </ligand>
</feature>
<dbReference type="Pfam" id="PF00696">
    <property type="entry name" value="AA_kinase"/>
    <property type="match status" value="1"/>
</dbReference>
<evidence type="ECO:0000256" key="8">
    <source>
        <dbReference type="HAMAP-Rule" id="MF_00082"/>
    </source>
</evidence>
<dbReference type="InterPro" id="IPR001048">
    <property type="entry name" value="Asp/Glu/Uridylate_kinase"/>
</dbReference>
<protein>
    <recommendedName>
        <fullName evidence="8">Acetylglutamate kinase</fullName>
        <ecNumber evidence="8">2.7.2.8</ecNumber>
    </recommendedName>
    <alternativeName>
        <fullName evidence="8">N-acetyl-L-glutamate 5-phosphotransferase</fullName>
    </alternativeName>
    <alternativeName>
        <fullName evidence="8">NAG kinase</fullName>
        <shortName evidence="8">NAGK</shortName>
    </alternativeName>
</protein>
<dbReference type="EC" id="2.7.2.8" evidence="8"/>
<dbReference type="InterPro" id="IPR001057">
    <property type="entry name" value="Glu/AcGlu_kinase"/>
</dbReference>
<dbReference type="Proteomes" id="UP000885936">
    <property type="component" value="Unassembled WGS sequence"/>
</dbReference>
<feature type="binding site" evidence="8">
    <location>
        <position position="84"/>
    </location>
    <ligand>
        <name>substrate</name>
    </ligand>
</feature>
<dbReference type="CDD" id="cd04250">
    <property type="entry name" value="AAK_NAGK-C"/>
    <property type="match status" value="1"/>
</dbReference>
<dbReference type="FunFam" id="3.40.1160.10:FF:000004">
    <property type="entry name" value="Acetylglutamate kinase"/>
    <property type="match status" value="1"/>
</dbReference>
<evidence type="ECO:0000313" key="11">
    <source>
        <dbReference type="EMBL" id="OFV66690.1"/>
    </source>
</evidence>
<dbReference type="PANTHER" id="PTHR23342:SF0">
    <property type="entry name" value="N-ACETYLGLUTAMATE SYNTHASE, MITOCHONDRIAL"/>
    <property type="match status" value="1"/>
</dbReference>
<dbReference type="InterPro" id="IPR037528">
    <property type="entry name" value="ArgB"/>
</dbReference>
<dbReference type="HAMAP" id="MF_00082">
    <property type="entry name" value="ArgB"/>
    <property type="match status" value="1"/>
</dbReference>
<keyword evidence="12" id="KW-1185">Reference proteome</keyword>
<evidence type="ECO:0000256" key="5">
    <source>
        <dbReference type="ARBA" id="ARBA00022741"/>
    </source>
</evidence>
<proteinExistence type="inferred from homology"/>
<dbReference type="GO" id="GO:0042450">
    <property type="term" value="P:L-arginine biosynthetic process via ornithine"/>
    <property type="evidence" value="ECO:0007669"/>
    <property type="project" value="UniProtKB-UniRule"/>
</dbReference>
<evidence type="ECO:0000256" key="4">
    <source>
        <dbReference type="ARBA" id="ARBA00022679"/>
    </source>
</evidence>